<dbReference type="Pfam" id="PF00589">
    <property type="entry name" value="Phage_integrase"/>
    <property type="match status" value="1"/>
</dbReference>
<dbReference type="PANTHER" id="PTHR30629">
    <property type="entry name" value="PROPHAGE INTEGRASE"/>
    <property type="match status" value="1"/>
</dbReference>
<dbReference type="EMBL" id="VTDN01000002">
    <property type="protein sequence ID" value="MEB5476012.1"/>
    <property type="molecule type" value="Genomic_DNA"/>
</dbReference>
<evidence type="ECO:0000256" key="3">
    <source>
        <dbReference type="ARBA" id="ARBA00023125"/>
    </source>
</evidence>
<dbReference type="InterPro" id="IPR013762">
    <property type="entry name" value="Integrase-like_cat_sf"/>
</dbReference>
<dbReference type="InterPro" id="IPR053876">
    <property type="entry name" value="Phage_int_M"/>
</dbReference>
<dbReference type="PANTHER" id="PTHR30629:SF2">
    <property type="entry name" value="PROPHAGE INTEGRASE INTS-RELATED"/>
    <property type="match status" value="1"/>
</dbReference>
<evidence type="ECO:0000313" key="6">
    <source>
        <dbReference type="EMBL" id="MEB5476012.1"/>
    </source>
</evidence>
<comment type="caution">
    <text evidence="6">The sequence shown here is derived from an EMBL/GenBank/DDBJ whole genome shotgun (WGS) entry which is preliminary data.</text>
</comment>
<dbReference type="InterPro" id="IPR038488">
    <property type="entry name" value="Integrase_DNA-bd_sf"/>
</dbReference>
<dbReference type="Pfam" id="PF22022">
    <property type="entry name" value="Phage_int_M"/>
    <property type="match status" value="1"/>
</dbReference>
<dbReference type="InterPro" id="IPR050808">
    <property type="entry name" value="Phage_Integrase"/>
</dbReference>
<name>A0ABU6DQS4_9GAMM</name>
<dbReference type="Gene3D" id="3.30.160.390">
    <property type="entry name" value="Integrase, DNA-binding domain"/>
    <property type="match status" value="1"/>
</dbReference>
<comment type="similarity">
    <text evidence="1">Belongs to the 'phage' integrase family.</text>
</comment>
<dbReference type="RefSeq" id="WP_325774599.1">
    <property type="nucleotide sequence ID" value="NZ_VTDN01000002.1"/>
</dbReference>
<dbReference type="Gene3D" id="1.10.443.10">
    <property type="entry name" value="Intergrase catalytic core"/>
    <property type="match status" value="1"/>
</dbReference>
<evidence type="ECO:0000256" key="1">
    <source>
        <dbReference type="ARBA" id="ARBA00008857"/>
    </source>
</evidence>
<dbReference type="InterPro" id="IPR010998">
    <property type="entry name" value="Integrase_recombinase_N"/>
</dbReference>
<dbReference type="GO" id="GO:0003677">
    <property type="term" value="F:DNA binding"/>
    <property type="evidence" value="ECO:0007669"/>
    <property type="project" value="UniProtKB-KW"/>
</dbReference>
<dbReference type="InterPro" id="IPR011010">
    <property type="entry name" value="DNA_brk_join_enz"/>
</dbReference>
<evidence type="ECO:0000313" key="7">
    <source>
        <dbReference type="Proteomes" id="UP001339883"/>
    </source>
</evidence>
<dbReference type="Proteomes" id="UP001339883">
    <property type="component" value="Unassembled WGS sequence"/>
</dbReference>
<dbReference type="Gene3D" id="1.10.150.130">
    <property type="match status" value="1"/>
</dbReference>
<keyword evidence="3 6" id="KW-0238">DNA-binding</keyword>
<keyword evidence="7" id="KW-1185">Reference proteome</keyword>
<protein>
    <submittedName>
        <fullName evidence="6">Integrase arm-type DNA-binding domain-containing protein</fullName>
    </submittedName>
</protein>
<accession>A0ABU6DQS4</accession>
<proteinExistence type="inferred from homology"/>
<dbReference type="InterPro" id="IPR002104">
    <property type="entry name" value="Integrase_catalytic"/>
</dbReference>
<keyword evidence="2" id="KW-0229">DNA integration</keyword>
<dbReference type="Pfam" id="PF13356">
    <property type="entry name" value="Arm-DNA-bind_3"/>
    <property type="match status" value="1"/>
</dbReference>
<dbReference type="SUPFAM" id="SSF56349">
    <property type="entry name" value="DNA breaking-rejoining enzymes"/>
    <property type="match status" value="1"/>
</dbReference>
<dbReference type="PROSITE" id="PS51898">
    <property type="entry name" value="TYR_RECOMBINASE"/>
    <property type="match status" value="1"/>
</dbReference>
<keyword evidence="4" id="KW-0233">DNA recombination</keyword>
<evidence type="ECO:0000256" key="2">
    <source>
        <dbReference type="ARBA" id="ARBA00022908"/>
    </source>
</evidence>
<organism evidence="6 7">
    <name type="scientific">Acinetobacter pollinis</name>
    <dbReference type="NCBI Taxonomy" id="2605270"/>
    <lineage>
        <taxon>Bacteria</taxon>
        <taxon>Pseudomonadati</taxon>
        <taxon>Pseudomonadota</taxon>
        <taxon>Gammaproteobacteria</taxon>
        <taxon>Moraxellales</taxon>
        <taxon>Moraxellaceae</taxon>
        <taxon>Acinetobacter</taxon>
    </lineage>
</organism>
<dbReference type="InterPro" id="IPR025166">
    <property type="entry name" value="Integrase_DNA_bind_dom"/>
</dbReference>
<dbReference type="CDD" id="cd00801">
    <property type="entry name" value="INT_P4_C"/>
    <property type="match status" value="1"/>
</dbReference>
<gene>
    <name evidence="6" type="ORF">I2F25_02885</name>
</gene>
<feature type="domain" description="Tyr recombinase" evidence="5">
    <location>
        <begin position="208"/>
        <end position="393"/>
    </location>
</feature>
<evidence type="ECO:0000259" key="5">
    <source>
        <dbReference type="PROSITE" id="PS51898"/>
    </source>
</evidence>
<sequence>MLNDLKIKRLKPTDKMYRVADHSGLCLEIRTTGSKIWRYRYRHLNTAKMVTIGKYPEISLAYARAKTLEYREQLEKGIDPSEYKKNEKVLAIQTKQETFQFVAEEYLEFKKSVKSAEWLSLRNRYLPKDIYPVLAKLPVKTITSLHIRTVLDNAIQRIQKSGRGTGATKGNLIRQIMCEVMQYAIMTSRIETDPTYALRGYLSRPDVQHAQPVDKEDIAKLLSAIPNSKSSQSVKNALKSAIYTMLRTIEIRRSKKEFIDFENRIWTIPLVSKADLDAGHRNMKKNRTHVIPLSDQMMTILKEQFALYPESPYIFPGTDRYSMIGKTTLNNTIKSMGLPHVTMHDFRATASTQLHEANFNSDWIELQLAHVKGDRTRASYDHAKWLDGRREMMQVWADMVDGWK</sequence>
<evidence type="ECO:0000256" key="4">
    <source>
        <dbReference type="ARBA" id="ARBA00023172"/>
    </source>
</evidence>
<reference evidence="6 7" key="1">
    <citation type="submission" date="2019-08" db="EMBL/GenBank/DDBJ databases">
        <title>Five species of Acinetobacter isolated from floral nectar and animal pollinators.</title>
        <authorList>
            <person name="Hendry T.A."/>
        </authorList>
    </citation>
    <scope>NUCLEOTIDE SEQUENCE [LARGE SCALE GENOMIC DNA]</scope>
    <source>
        <strain evidence="6 7">MD18.27</strain>
    </source>
</reference>